<sequence length="105" mass="11987">MWGVIYLILYVIGKLTDLIYYNQLAFSLLLVSGIIVVNLFLLITEKVQKRGIDKWALSNLIVIIIGFGTLSNKALISSAILLLFDFMLIYSLLFLVKKANEYIKR</sequence>
<evidence type="ECO:0000313" key="2">
    <source>
        <dbReference type="EMBL" id="MBO0481529.1"/>
    </source>
</evidence>
<keyword evidence="1" id="KW-1133">Transmembrane helix</keyword>
<feature type="transmembrane region" description="Helical" evidence="1">
    <location>
        <begin position="76"/>
        <end position="96"/>
    </location>
</feature>
<evidence type="ECO:0000256" key="1">
    <source>
        <dbReference type="SAM" id="Phobius"/>
    </source>
</evidence>
<gene>
    <name evidence="2" type="ORF">JZO71_04210</name>
</gene>
<accession>A0ABS3HYK4</accession>
<feature type="transmembrane region" description="Helical" evidence="1">
    <location>
        <begin position="20"/>
        <end position="43"/>
    </location>
</feature>
<comment type="caution">
    <text evidence="2">The sequence shown here is derived from an EMBL/GenBank/DDBJ whole genome shotgun (WGS) entry which is preliminary data.</text>
</comment>
<dbReference type="RefSeq" id="WP_206898347.1">
    <property type="nucleotide sequence ID" value="NZ_JAFLWI010000005.1"/>
</dbReference>
<reference evidence="2 3" key="1">
    <citation type="submission" date="2021-03" db="EMBL/GenBank/DDBJ databases">
        <title>Enterococcal diversity collection.</title>
        <authorList>
            <person name="Gilmore M.S."/>
            <person name="Schwartzman J."/>
            <person name="Van Tyne D."/>
            <person name="Martin M."/>
            <person name="Earl A.M."/>
            <person name="Manson A.L."/>
            <person name="Straub T."/>
            <person name="Salamzade R."/>
            <person name="Saavedra J."/>
            <person name="Lebreton F."/>
            <person name="Prichula J."/>
            <person name="Schaufler K."/>
            <person name="Gaca A."/>
            <person name="Sgardioli B."/>
            <person name="Wagenaar J."/>
            <person name="Strong T."/>
        </authorList>
    </citation>
    <scope>NUCLEOTIDE SEQUENCE [LARGE SCALE GENOMIC DNA]</scope>
    <source>
        <strain evidence="2 3">MSG2901</strain>
    </source>
</reference>
<name>A0ABS3HYK4_9ENTE</name>
<feature type="transmembrane region" description="Helical" evidence="1">
    <location>
        <begin position="55"/>
        <end position="70"/>
    </location>
</feature>
<evidence type="ECO:0000313" key="3">
    <source>
        <dbReference type="Proteomes" id="UP000664832"/>
    </source>
</evidence>
<dbReference type="EMBL" id="JAFLWI010000005">
    <property type="protein sequence ID" value="MBO0481529.1"/>
    <property type="molecule type" value="Genomic_DNA"/>
</dbReference>
<protein>
    <submittedName>
        <fullName evidence="2">Uncharacterized protein</fullName>
    </submittedName>
</protein>
<keyword evidence="3" id="KW-1185">Reference proteome</keyword>
<proteinExistence type="predicted"/>
<keyword evidence="1" id="KW-0472">Membrane</keyword>
<dbReference type="Proteomes" id="UP000664832">
    <property type="component" value="Unassembled WGS sequence"/>
</dbReference>
<keyword evidence="1" id="KW-0812">Transmembrane</keyword>
<organism evidence="2 3">
    <name type="scientific">Candidatus Enterococcus courvalinii</name>
    <dbReference type="NCBI Taxonomy" id="2815329"/>
    <lineage>
        <taxon>Bacteria</taxon>
        <taxon>Bacillati</taxon>
        <taxon>Bacillota</taxon>
        <taxon>Bacilli</taxon>
        <taxon>Lactobacillales</taxon>
        <taxon>Enterococcaceae</taxon>
        <taxon>Enterococcus</taxon>
    </lineage>
</organism>